<dbReference type="SUPFAM" id="SSF53067">
    <property type="entry name" value="Actin-like ATPase domain"/>
    <property type="match status" value="1"/>
</dbReference>
<dbReference type="Gene3D" id="3.40.367.20">
    <property type="match status" value="1"/>
</dbReference>
<feature type="region of interest" description="Disordered" evidence="1">
    <location>
        <begin position="47"/>
        <end position="69"/>
    </location>
</feature>
<evidence type="ECO:0000313" key="2">
    <source>
        <dbReference type="EMBL" id="PIO73870.1"/>
    </source>
</evidence>
<sequence>MLRRQLEQKIIGLINSGIKYQLMLSKDGSGIGTAVVAAVATHIKRERSEKTGQLNSTQFLSSDSNDVDG</sequence>
<name>A0A2G9UWJ1_TELCI</name>
<dbReference type="OrthoDB" id="419537at2759"/>
<dbReference type="Proteomes" id="UP000230423">
    <property type="component" value="Unassembled WGS sequence"/>
</dbReference>
<dbReference type="AlphaFoldDB" id="A0A2G9UWJ1"/>
<reference evidence="2 3" key="1">
    <citation type="submission" date="2015-09" db="EMBL/GenBank/DDBJ databases">
        <title>Draft genome of the parasitic nematode Teladorsagia circumcincta isolate WARC Sus (inbred).</title>
        <authorList>
            <person name="Mitreva M."/>
        </authorList>
    </citation>
    <scope>NUCLEOTIDE SEQUENCE [LARGE SCALE GENOMIC DNA]</scope>
    <source>
        <strain evidence="2 3">S</strain>
    </source>
</reference>
<proteinExistence type="predicted"/>
<keyword evidence="3" id="KW-1185">Reference proteome</keyword>
<dbReference type="EMBL" id="KZ345373">
    <property type="protein sequence ID" value="PIO73870.1"/>
    <property type="molecule type" value="Genomic_DNA"/>
</dbReference>
<evidence type="ECO:0000313" key="3">
    <source>
        <dbReference type="Proteomes" id="UP000230423"/>
    </source>
</evidence>
<accession>A0A2G9UWJ1</accession>
<feature type="compositionally biased region" description="Polar residues" evidence="1">
    <location>
        <begin position="51"/>
        <end position="69"/>
    </location>
</feature>
<dbReference type="InterPro" id="IPR043129">
    <property type="entry name" value="ATPase_NBD"/>
</dbReference>
<evidence type="ECO:0008006" key="4">
    <source>
        <dbReference type="Google" id="ProtNLM"/>
    </source>
</evidence>
<organism evidence="2 3">
    <name type="scientific">Teladorsagia circumcincta</name>
    <name type="common">Brown stomach worm</name>
    <name type="synonym">Ostertagia circumcincta</name>
    <dbReference type="NCBI Taxonomy" id="45464"/>
    <lineage>
        <taxon>Eukaryota</taxon>
        <taxon>Metazoa</taxon>
        <taxon>Ecdysozoa</taxon>
        <taxon>Nematoda</taxon>
        <taxon>Chromadorea</taxon>
        <taxon>Rhabditida</taxon>
        <taxon>Rhabditina</taxon>
        <taxon>Rhabditomorpha</taxon>
        <taxon>Strongyloidea</taxon>
        <taxon>Trichostrongylidae</taxon>
        <taxon>Teladorsagia</taxon>
    </lineage>
</organism>
<evidence type="ECO:0000256" key="1">
    <source>
        <dbReference type="SAM" id="MobiDB-lite"/>
    </source>
</evidence>
<protein>
    <recommendedName>
        <fullName evidence="4">Phosphotransferase</fullName>
    </recommendedName>
</protein>
<gene>
    <name evidence="2" type="ORF">TELCIR_04148</name>
</gene>